<feature type="compositionally biased region" description="Polar residues" evidence="1">
    <location>
        <begin position="598"/>
        <end position="607"/>
    </location>
</feature>
<dbReference type="Proteomes" id="UP000249464">
    <property type="component" value="Unassembled WGS sequence"/>
</dbReference>
<evidence type="ECO:0000313" key="2">
    <source>
        <dbReference type="EMBL" id="SGY20054.1"/>
    </source>
</evidence>
<feature type="region of interest" description="Disordered" evidence="1">
    <location>
        <begin position="589"/>
        <end position="614"/>
    </location>
</feature>
<reference evidence="2 3" key="1">
    <citation type="submission" date="2016-11" db="EMBL/GenBank/DDBJ databases">
        <authorList>
            <person name="Jaros S."/>
            <person name="Januszkiewicz K."/>
            <person name="Wedrychowicz H."/>
        </authorList>
    </citation>
    <scope>NUCLEOTIDE SEQUENCE [LARGE SCALE GENOMIC DNA]</scope>
</reference>
<keyword evidence="3" id="KW-1185">Reference proteome</keyword>
<feature type="compositionally biased region" description="Low complexity" evidence="1">
    <location>
        <begin position="511"/>
        <end position="523"/>
    </location>
</feature>
<dbReference type="AlphaFoldDB" id="A0A2X0MGI7"/>
<accession>A0A2X0MGI7</accession>
<organism evidence="2 3">
    <name type="scientific">Microbotryum silenes-dioicae</name>
    <dbReference type="NCBI Taxonomy" id="796604"/>
    <lineage>
        <taxon>Eukaryota</taxon>
        <taxon>Fungi</taxon>
        <taxon>Dikarya</taxon>
        <taxon>Basidiomycota</taxon>
        <taxon>Pucciniomycotina</taxon>
        <taxon>Microbotryomycetes</taxon>
        <taxon>Microbotryales</taxon>
        <taxon>Microbotryaceae</taxon>
        <taxon>Microbotryum</taxon>
    </lineage>
</organism>
<feature type="compositionally biased region" description="Low complexity" evidence="1">
    <location>
        <begin position="431"/>
        <end position="442"/>
    </location>
</feature>
<feature type="region of interest" description="Disordered" evidence="1">
    <location>
        <begin position="75"/>
        <end position="116"/>
    </location>
</feature>
<sequence>MGQMTAFPDDPRHRPSASEICPLYDNTRTIARHAPRVGQSKRGALQDDLHSVVRVIADVDHQLVVYTKYDSGFENPLLASDRDPDPRKQAKTEPERKRRKAVSTISGRSSDPDAKASSDMLIGIQTTLMRERLIDSIAEEATDGNIGWPTDAHNTFYRDKYVLLATVCYSPSARPSFYRQHFLQLFKILNDSKCTLDEIVNGVAFVVDYSAAQLFGLRQAIVEWYVGRKIADVGLLNVTDDQKKQWTAVAIKIGERVAKGCAFHFIEQVRRFGLKHFAESDERSSHFASLFIIEKVPVAESWIKWWTRPAIRSVVFNNLSGTANNGVATTTNAVESSHWLLIHSCGNERYGPVEGVMRLLDFANLTDNIDMHAADVYVKSSTYHERGNTRAHMKEIKERKEVPSSYISDANMSEASVAFASPARYPGTGVSKSSKAPPSSLSRPMPVSPIEIDDLITIDQLAHGSNPSIREAKVNCARSSSRHVESCSTTGRPADCSTKPKEASISKSRAKSSGRPSSGAARSIRPTPLSVRALNEWTEERSRFLALFEKPQSSGKNYRVPRKRMIAALGKPESDLAVAHFQPVPNSGFARPKAADSKSLSTSQASLGLSPPKAVSSSTPLELQSSTIATLHEDFWLRSEQQCSKQIGIVQGPWHNHSCWLNSALVGLLSVATGLKEWLIHMDCLFITNPSMCAKLEMEETFALQGRTLALEIWSLIREYTQLAYDYDSKPVKDASNAYFKLRERIISLVIVLSKERKSDYTTPLKRGEYSNPSSWLVSLYTFTVDHIPIPIPRDHLPTSTA</sequence>
<protein>
    <submittedName>
        <fullName evidence="2">BQ5605_C017g08449 protein</fullName>
    </submittedName>
</protein>
<feature type="region of interest" description="Disordered" evidence="1">
    <location>
        <begin position="473"/>
        <end position="527"/>
    </location>
</feature>
<dbReference type="EMBL" id="FQNC01000017">
    <property type="protein sequence ID" value="SGY20054.1"/>
    <property type="molecule type" value="Genomic_DNA"/>
</dbReference>
<name>A0A2X0MGI7_9BASI</name>
<proteinExistence type="predicted"/>
<feature type="region of interest" description="Disordered" evidence="1">
    <location>
        <begin position="426"/>
        <end position="447"/>
    </location>
</feature>
<feature type="compositionally biased region" description="Basic and acidic residues" evidence="1">
    <location>
        <begin position="80"/>
        <end position="96"/>
    </location>
</feature>
<evidence type="ECO:0000256" key="1">
    <source>
        <dbReference type="SAM" id="MobiDB-lite"/>
    </source>
</evidence>
<gene>
    <name evidence="2" type="primary">BQ5605_C017g08449</name>
    <name evidence="2" type="ORF">BQ5605_C017G08449</name>
</gene>
<evidence type="ECO:0000313" key="3">
    <source>
        <dbReference type="Proteomes" id="UP000249464"/>
    </source>
</evidence>